<evidence type="ECO:0000313" key="4">
    <source>
        <dbReference type="Proteomes" id="UP000663440"/>
    </source>
</evidence>
<reference evidence="3 4" key="1">
    <citation type="submission" date="2021-03" db="EMBL/GenBank/DDBJ databases">
        <title>Flavobacterium kribbensis sp. nov, an endophytic bacteria, isolated from soybean.</title>
        <authorList>
            <person name="Lee J."/>
            <person name="Seo J."/>
        </authorList>
    </citation>
    <scope>NUCLEOTIDE SEQUENCE [LARGE SCALE GENOMIC DNA]</scope>
    <source>
        <strain evidence="3 4">BB8</strain>
    </source>
</reference>
<gene>
    <name evidence="3" type="ORF">J0383_09135</name>
</gene>
<dbReference type="PANTHER" id="PTHR33446">
    <property type="entry name" value="PROTEIN TONB-RELATED"/>
    <property type="match status" value="1"/>
</dbReference>
<dbReference type="Proteomes" id="UP000663440">
    <property type="component" value="Chromosome"/>
</dbReference>
<evidence type="ECO:0000259" key="2">
    <source>
        <dbReference type="PROSITE" id="PS52015"/>
    </source>
</evidence>
<name>A0ABX7QKR5_9FLAO</name>
<dbReference type="PANTHER" id="PTHR33446:SF2">
    <property type="entry name" value="PROTEIN TONB"/>
    <property type="match status" value="1"/>
</dbReference>
<dbReference type="PROSITE" id="PS52015">
    <property type="entry name" value="TONB_CTD"/>
    <property type="match status" value="1"/>
</dbReference>
<dbReference type="InterPro" id="IPR051045">
    <property type="entry name" value="TonB-dependent_transducer"/>
</dbReference>
<dbReference type="Pfam" id="PF03544">
    <property type="entry name" value="TonB_C"/>
    <property type="match status" value="1"/>
</dbReference>
<dbReference type="SUPFAM" id="SSF74653">
    <property type="entry name" value="TolA/TonB C-terminal domain"/>
    <property type="match status" value="1"/>
</dbReference>
<dbReference type="EMBL" id="CP071448">
    <property type="protein sequence ID" value="QSW90956.1"/>
    <property type="molecule type" value="Genomic_DNA"/>
</dbReference>
<evidence type="ECO:0000313" key="3">
    <source>
        <dbReference type="EMBL" id="QSW90956.1"/>
    </source>
</evidence>
<evidence type="ECO:0000256" key="1">
    <source>
        <dbReference type="SAM" id="SignalP"/>
    </source>
</evidence>
<keyword evidence="1" id="KW-0732">Signal</keyword>
<dbReference type="RefSeq" id="WP_207298095.1">
    <property type="nucleotide sequence ID" value="NZ_CP071448.1"/>
</dbReference>
<dbReference type="Gene3D" id="3.30.1150.10">
    <property type="match status" value="1"/>
</dbReference>
<organism evidence="3 4">
    <name type="scientific">Flavobacterium endoglycinae</name>
    <dbReference type="NCBI Taxonomy" id="2816357"/>
    <lineage>
        <taxon>Bacteria</taxon>
        <taxon>Pseudomonadati</taxon>
        <taxon>Bacteroidota</taxon>
        <taxon>Flavobacteriia</taxon>
        <taxon>Flavobacteriales</taxon>
        <taxon>Flavobacteriaceae</taxon>
        <taxon>Flavobacterium</taxon>
    </lineage>
</organism>
<accession>A0ABX7QKR5</accession>
<dbReference type="InterPro" id="IPR037682">
    <property type="entry name" value="TonB_C"/>
</dbReference>
<feature type="chain" id="PRO_5045423459" evidence="1">
    <location>
        <begin position="23"/>
        <end position="149"/>
    </location>
</feature>
<feature type="domain" description="TonB C-terminal" evidence="2">
    <location>
        <begin position="47"/>
        <end position="141"/>
    </location>
</feature>
<proteinExistence type="predicted"/>
<sequence length="149" mass="16871">MRKIFSQSLIVIAMLLGGKSAAQDLSISNDQSNDVFVAVEIAADFPGSIYSFRNFVKSNFEIPKKAVRKKVKGEIPVQFIVEKDGSLSDIKVLTDLGFGLNEEVIRVFKLSPKWKPASFNGKKSKSLITFRIYIDTENEKDKRIYFEKK</sequence>
<protein>
    <submittedName>
        <fullName evidence="3">Energy transducer TonB</fullName>
    </submittedName>
</protein>
<feature type="signal peptide" evidence="1">
    <location>
        <begin position="1"/>
        <end position="22"/>
    </location>
</feature>
<keyword evidence="4" id="KW-1185">Reference proteome</keyword>